<accession>A0A0A8Y6K2</accession>
<name>A0A0A8Y6K2_ARUDO</name>
<organism evidence="1">
    <name type="scientific">Arundo donax</name>
    <name type="common">Giant reed</name>
    <name type="synonym">Donax arundinaceus</name>
    <dbReference type="NCBI Taxonomy" id="35708"/>
    <lineage>
        <taxon>Eukaryota</taxon>
        <taxon>Viridiplantae</taxon>
        <taxon>Streptophyta</taxon>
        <taxon>Embryophyta</taxon>
        <taxon>Tracheophyta</taxon>
        <taxon>Spermatophyta</taxon>
        <taxon>Magnoliopsida</taxon>
        <taxon>Liliopsida</taxon>
        <taxon>Poales</taxon>
        <taxon>Poaceae</taxon>
        <taxon>PACMAD clade</taxon>
        <taxon>Arundinoideae</taxon>
        <taxon>Arundineae</taxon>
        <taxon>Arundo</taxon>
    </lineage>
</organism>
<sequence length="11" mass="1374">MQRICYPSQFT</sequence>
<protein>
    <submittedName>
        <fullName evidence="1">Uncharacterized protein</fullName>
    </submittedName>
</protein>
<dbReference type="EMBL" id="GBRH01276189">
    <property type="protein sequence ID" value="JAD21706.1"/>
    <property type="molecule type" value="Transcribed_RNA"/>
</dbReference>
<reference evidence="1" key="2">
    <citation type="journal article" date="2015" name="Data Brief">
        <title>Shoot transcriptome of the giant reed, Arundo donax.</title>
        <authorList>
            <person name="Barrero R.A."/>
            <person name="Guerrero F.D."/>
            <person name="Moolhuijzen P."/>
            <person name="Goolsby J.A."/>
            <person name="Tidwell J."/>
            <person name="Bellgard S.E."/>
            <person name="Bellgard M.I."/>
        </authorList>
    </citation>
    <scope>NUCLEOTIDE SEQUENCE</scope>
    <source>
        <tissue evidence="1">Shoot tissue taken approximately 20 cm above the soil surface</tissue>
    </source>
</reference>
<reference evidence="1" key="1">
    <citation type="submission" date="2014-09" db="EMBL/GenBank/DDBJ databases">
        <authorList>
            <person name="Magalhaes I.L.F."/>
            <person name="Oliveira U."/>
            <person name="Santos F.R."/>
            <person name="Vidigal T.H.D.A."/>
            <person name="Brescovit A.D."/>
            <person name="Santos A.J."/>
        </authorList>
    </citation>
    <scope>NUCLEOTIDE SEQUENCE</scope>
    <source>
        <tissue evidence="1">Shoot tissue taken approximately 20 cm above the soil surface</tissue>
    </source>
</reference>
<proteinExistence type="predicted"/>
<evidence type="ECO:0000313" key="1">
    <source>
        <dbReference type="EMBL" id="JAD21706.1"/>
    </source>
</evidence>